<feature type="transmembrane region" description="Helical" evidence="6">
    <location>
        <begin position="385"/>
        <end position="406"/>
    </location>
</feature>
<feature type="transmembrane region" description="Helical" evidence="6">
    <location>
        <begin position="172"/>
        <end position="192"/>
    </location>
</feature>
<organism evidence="7 8">
    <name type="scientific">Paraconexibacter algicola</name>
    <dbReference type="NCBI Taxonomy" id="2133960"/>
    <lineage>
        <taxon>Bacteria</taxon>
        <taxon>Bacillati</taxon>
        <taxon>Actinomycetota</taxon>
        <taxon>Thermoleophilia</taxon>
        <taxon>Solirubrobacterales</taxon>
        <taxon>Paraconexibacteraceae</taxon>
        <taxon>Paraconexibacter</taxon>
    </lineage>
</organism>
<keyword evidence="8" id="KW-1185">Reference proteome</keyword>
<dbReference type="InterPro" id="IPR002293">
    <property type="entry name" value="AA/rel_permease1"/>
</dbReference>
<feature type="transmembrane region" description="Helical" evidence="6">
    <location>
        <begin position="142"/>
        <end position="160"/>
    </location>
</feature>
<evidence type="ECO:0000313" key="8">
    <source>
        <dbReference type="Proteomes" id="UP000240739"/>
    </source>
</evidence>
<dbReference type="GO" id="GO:0022857">
    <property type="term" value="F:transmembrane transporter activity"/>
    <property type="evidence" value="ECO:0007669"/>
    <property type="project" value="InterPro"/>
</dbReference>
<dbReference type="OrthoDB" id="138827at2"/>
<dbReference type="PANTHER" id="PTHR42770:SF16">
    <property type="entry name" value="AMINO ACID PERMEASE"/>
    <property type="match status" value="1"/>
</dbReference>
<evidence type="ECO:0000313" key="7">
    <source>
        <dbReference type="EMBL" id="PTL54159.1"/>
    </source>
</evidence>
<sequence length="508" mass="52680">MSSTTIAPEANEANDEPGLKKGALGLVSGVVIGVDSTAPAYSIAAVIAGLVLAVGLQTPGIMLLAFVPMVCVATAYYYMNRVDPDCGTTFAWVTRAMGPVLGWVSGWAILMAGVIVIGSLADVASLFTYLLLGMDGAADSKAAVMILAVFYIVTMTAIAIRGIELSAMTQFVMIALQITALVAFAVVVLVQVATGDATPSSVDPELSWFSPFAADGGSSAVVAGLLIAIFIYWGWDSAVAVNEESADSSSGPGKAALLSTVILLGVYLLVSVAMVAYAGTSLFGDFEDDPSVIAVIADDALGTAFGKFLILAVLTSALASTQTTILPSSRTSLSMARMGAMPKRLAAIHPSWQTPHVGTVLVATLATLFYVVFNTLSQNFLFDALTSLGFLIAFNYGMNGFACVWYHRKELTRSASNFFFVGLAPFVGGVFLTYIFIKSAIDLSDPAASDLGSSWLGVGPPFVIGVGSLILGLVIALVLRARSGGEGFWARRPEVVAPGQISGVPGDA</sequence>
<feature type="transmembrane region" description="Helical" evidence="6">
    <location>
        <begin position="212"/>
        <end position="235"/>
    </location>
</feature>
<reference evidence="7 8" key="1">
    <citation type="submission" date="2018-03" db="EMBL/GenBank/DDBJ databases">
        <title>Aquarubrobacter algicola gen. nov., sp. nov., a novel actinobacterium isolated from shallow eutrophic lake during the end of cyanobacterial harmful algal blooms.</title>
        <authorList>
            <person name="Chun S.J."/>
        </authorList>
    </citation>
    <scope>NUCLEOTIDE SEQUENCE [LARGE SCALE GENOMIC DNA]</scope>
    <source>
        <strain evidence="7 8">Seoho-28</strain>
    </source>
</reference>
<evidence type="ECO:0000256" key="5">
    <source>
        <dbReference type="ARBA" id="ARBA00023136"/>
    </source>
</evidence>
<feature type="transmembrane region" description="Helical" evidence="6">
    <location>
        <begin position="457"/>
        <end position="479"/>
    </location>
</feature>
<proteinExistence type="predicted"/>
<dbReference type="PANTHER" id="PTHR42770">
    <property type="entry name" value="AMINO ACID TRANSPORTER-RELATED"/>
    <property type="match status" value="1"/>
</dbReference>
<protein>
    <submittedName>
        <fullName evidence="7">Amino acid transporter</fullName>
    </submittedName>
</protein>
<gene>
    <name evidence="7" type="ORF">C7Y72_22365</name>
</gene>
<keyword evidence="2" id="KW-1003">Cell membrane</keyword>
<evidence type="ECO:0000256" key="2">
    <source>
        <dbReference type="ARBA" id="ARBA00022475"/>
    </source>
</evidence>
<dbReference type="GO" id="GO:0005886">
    <property type="term" value="C:plasma membrane"/>
    <property type="evidence" value="ECO:0007669"/>
    <property type="project" value="UniProtKB-SubCell"/>
</dbReference>
<dbReference type="PIRSF" id="PIRSF006060">
    <property type="entry name" value="AA_transporter"/>
    <property type="match status" value="1"/>
</dbReference>
<dbReference type="RefSeq" id="WP_107571434.1">
    <property type="nucleotide sequence ID" value="NZ_PYYB01000006.1"/>
</dbReference>
<evidence type="ECO:0000256" key="4">
    <source>
        <dbReference type="ARBA" id="ARBA00022989"/>
    </source>
</evidence>
<dbReference type="EMBL" id="PYYB01000006">
    <property type="protein sequence ID" value="PTL54159.1"/>
    <property type="molecule type" value="Genomic_DNA"/>
</dbReference>
<evidence type="ECO:0000256" key="3">
    <source>
        <dbReference type="ARBA" id="ARBA00022692"/>
    </source>
</evidence>
<evidence type="ECO:0000256" key="6">
    <source>
        <dbReference type="SAM" id="Phobius"/>
    </source>
</evidence>
<feature type="transmembrane region" description="Helical" evidence="6">
    <location>
        <begin position="26"/>
        <end position="54"/>
    </location>
</feature>
<dbReference type="Gene3D" id="1.20.1740.10">
    <property type="entry name" value="Amino acid/polyamine transporter I"/>
    <property type="match status" value="1"/>
</dbReference>
<dbReference type="Proteomes" id="UP000240739">
    <property type="component" value="Unassembled WGS sequence"/>
</dbReference>
<evidence type="ECO:0000256" key="1">
    <source>
        <dbReference type="ARBA" id="ARBA00004651"/>
    </source>
</evidence>
<dbReference type="Pfam" id="PF13520">
    <property type="entry name" value="AA_permease_2"/>
    <property type="match status" value="1"/>
</dbReference>
<comment type="caution">
    <text evidence="7">The sequence shown here is derived from an EMBL/GenBank/DDBJ whole genome shotgun (WGS) entry which is preliminary data.</text>
</comment>
<dbReference type="AlphaFoldDB" id="A0A2T4UBD2"/>
<name>A0A2T4UBD2_9ACTN</name>
<keyword evidence="4 6" id="KW-1133">Transmembrane helix</keyword>
<accession>A0A2T4UBD2</accession>
<comment type="subcellular location">
    <subcellularLocation>
        <location evidence="1">Cell membrane</location>
        <topology evidence="1">Multi-pass membrane protein</topology>
    </subcellularLocation>
</comment>
<keyword evidence="3 6" id="KW-0812">Transmembrane</keyword>
<feature type="transmembrane region" description="Helical" evidence="6">
    <location>
        <begin position="418"/>
        <end position="437"/>
    </location>
</feature>
<feature type="transmembrane region" description="Helical" evidence="6">
    <location>
        <begin position="100"/>
        <end position="130"/>
    </location>
</feature>
<keyword evidence="5 6" id="KW-0472">Membrane</keyword>
<feature type="transmembrane region" description="Helical" evidence="6">
    <location>
        <begin position="354"/>
        <end position="373"/>
    </location>
</feature>
<dbReference type="InterPro" id="IPR050367">
    <property type="entry name" value="APC_superfamily"/>
</dbReference>
<feature type="transmembrane region" description="Helical" evidence="6">
    <location>
        <begin position="256"/>
        <end position="278"/>
    </location>
</feature>
<feature type="transmembrane region" description="Helical" evidence="6">
    <location>
        <begin position="60"/>
        <end position="79"/>
    </location>
</feature>